<dbReference type="GO" id="GO:0004364">
    <property type="term" value="F:glutathione transferase activity"/>
    <property type="evidence" value="ECO:0007669"/>
    <property type="project" value="TreeGrafter"/>
</dbReference>
<evidence type="ECO:0000259" key="2">
    <source>
        <dbReference type="PROSITE" id="PS50404"/>
    </source>
</evidence>
<dbReference type="InterPro" id="IPR040079">
    <property type="entry name" value="Glutathione_S-Trfase"/>
</dbReference>
<comment type="subunit">
    <text evidence="1">Homodimer.</text>
</comment>
<dbReference type="Gene3D" id="1.20.1050.10">
    <property type="match status" value="1"/>
</dbReference>
<dbReference type="InterPro" id="IPR036282">
    <property type="entry name" value="Glutathione-S-Trfase_C_sf"/>
</dbReference>
<protein>
    <submittedName>
        <fullName evidence="4">Thioredoxin-like fold,Glutathione S-transferase, N-terminal,Glutathione S-transferase, C-terminal</fullName>
    </submittedName>
</protein>
<dbReference type="CDD" id="cd03177">
    <property type="entry name" value="GST_C_Delta_Epsilon"/>
    <property type="match status" value="1"/>
</dbReference>
<gene>
    <name evidence="4" type="ORF">CINCED_3A012884</name>
</gene>
<dbReference type="PANTHER" id="PTHR43969:SF9">
    <property type="entry name" value="GLUTATHIONE S TRANSFERASE D10, ISOFORM A-RELATED"/>
    <property type="match status" value="1"/>
</dbReference>
<dbReference type="InterPro" id="IPR004046">
    <property type="entry name" value="GST_C"/>
</dbReference>
<dbReference type="SUPFAM" id="SSF47616">
    <property type="entry name" value="GST C-terminal domain-like"/>
    <property type="match status" value="1"/>
</dbReference>
<dbReference type="Proteomes" id="UP000325440">
    <property type="component" value="Unassembled WGS sequence"/>
</dbReference>
<dbReference type="PROSITE" id="PS50404">
    <property type="entry name" value="GST_NTER"/>
    <property type="match status" value="1"/>
</dbReference>
<dbReference type="PANTHER" id="PTHR43969">
    <property type="entry name" value="GLUTATHIONE S TRANSFERASE D10, ISOFORM A-RELATED"/>
    <property type="match status" value="1"/>
</dbReference>
<dbReference type="OrthoDB" id="2309723at2759"/>
<dbReference type="SFLD" id="SFLDG00358">
    <property type="entry name" value="Main_(cytGST)"/>
    <property type="match status" value="1"/>
</dbReference>
<dbReference type="SFLD" id="SFLDG01153">
    <property type="entry name" value="Main.4:_Theta-like"/>
    <property type="match status" value="1"/>
</dbReference>
<dbReference type="FunFam" id="1.20.1050.10:FF:000007">
    <property type="entry name" value="Glutathione S-transferase 1-1"/>
    <property type="match status" value="1"/>
</dbReference>
<evidence type="ECO:0000313" key="4">
    <source>
        <dbReference type="EMBL" id="VVC40046.1"/>
    </source>
</evidence>
<dbReference type="CDD" id="cd03045">
    <property type="entry name" value="GST_N_Delta_Epsilon"/>
    <property type="match status" value="1"/>
</dbReference>
<keyword evidence="4" id="KW-0808">Transferase</keyword>
<dbReference type="SUPFAM" id="SSF52833">
    <property type="entry name" value="Thioredoxin-like"/>
    <property type="match status" value="1"/>
</dbReference>
<dbReference type="SFLD" id="SFLDS00019">
    <property type="entry name" value="Glutathione_Transferase_(cytos"/>
    <property type="match status" value="1"/>
</dbReference>
<dbReference type="Pfam" id="PF13417">
    <property type="entry name" value="GST_N_3"/>
    <property type="match status" value="1"/>
</dbReference>
<sequence>MTIDFYYDSWSPPCRTVQLLARILNVQLNPILTNPAKGDTQKPEYKQLNPQHTIPTIVDDGFVLSESRTICKYLVEKYGSTGTGTYSKNRLYPADLQKRATIDHRLDFDLGALYRRVSDYFTPAFMSGHYGTAALPKLNAALEILDAYLAKTKWLTGPEVTLADIVVVVTISSLEIVGFDLNAYPNVLRWFEDARNTLPGYEEANHKGTVEFKEYLFSKLKNN</sequence>
<feature type="domain" description="GST C-terminal" evidence="3">
    <location>
        <begin position="95"/>
        <end position="217"/>
    </location>
</feature>
<dbReference type="InterPro" id="IPR010987">
    <property type="entry name" value="Glutathione-S-Trfase_C-like"/>
</dbReference>
<evidence type="ECO:0000259" key="3">
    <source>
        <dbReference type="PROSITE" id="PS50405"/>
    </source>
</evidence>
<dbReference type="InterPro" id="IPR036249">
    <property type="entry name" value="Thioredoxin-like_sf"/>
</dbReference>
<accession>A0A5E4N5W9</accession>
<keyword evidence="5" id="KW-1185">Reference proteome</keyword>
<proteinExistence type="predicted"/>
<evidence type="ECO:0000313" key="5">
    <source>
        <dbReference type="Proteomes" id="UP000325440"/>
    </source>
</evidence>
<dbReference type="EMBL" id="CABPRJ010001900">
    <property type="protein sequence ID" value="VVC40046.1"/>
    <property type="molecule type" value="Genomic_DNA"/>
</dbReference>
<dbReference type="PROSITE" id="PS50405">
    <property type="entry name" value="GST_CTER"/>
    <property type="match status" value="1"/>
</dbReference>
<dbReference type="GO" id="GO:0006749">
    <property type="term" value="P:glutathione metabolic process"/>
    <property type="evidence" value="ECO:0007669"/>
    <property type="project" value="TreeGrafter"/>
</dbReference>
<reference evidence="4 5" key="1">
    <citation type="submission" date="2019-08" db="EMBL/GenBank/DDBJ databases">
        <authorList>
            <person name="Alioto T."/>
            <person name="Alioto T."/>
            <person name="Gomez Garrido J."/>
        </authorList>
    </citation>
    <scope>NUCLEOTIDE SEQUENCE [LARGE SCALE GENOMIC DNA]</scope>
</reference>
<dbReference type="Gene3D" id="3.40.30.10">
    <property type="entry name" value="Glutaredoxin"/>
    <property type="match status" value="1"/>
</dbReference>
<dbReference type="AlphaFoldDB" id="A0A5E4N5W9"/>
<evidence type="ECO:0000256" key="1">
    <source>
        <dbReference type="ARBA" id="ARBA00011738"/>
    </source>
</evidence>
<feature type="domain" description="GST N-terminal" evidence="2">
    <location>
        <begin position="1"/>
        <end position="82"/>
    </location>
</feature>
<dbReference type="InterPro" id="IPR004045">
    <property type="entry name" value="Glutathione_S-Trfase_N"/>
</dbReference>
<dbReference type="Pfam" id="PF00043">
    <property type="entry name" value="GST_C"/>
    <property type="match status" value="1"/>
</dbReference>
<organism evidence="4 5">
    <name type="scientific">Cinara cedri</name>
    <dbReference type="NCBI Taxonomy" id="506608"/>
    <lineage>
        <taxon>Eukaryota</taxon>
        <taxon>Metazoa</taxon>
        <taxon>Ecdysozoa</taxon>
        <taxon>Arthropoda</taxon>
        <taxon>Hexapoda</taxon>
        <taxon>Insecta</taxon>
        <taxon>Pterygota</taxon>
        <taxon>Neoptera</taxon>
        <taxon>Paraneoptera</taxon>
        <taxon>Hemiptera</taxon>
        <taxon>Sternorrhyncha</taxon>
        <taxon>Aphidomorpha</taxon>
        <taxon>Aphidoidea</taxon>
        <taxon>Aphididae</taxon>
        <taxon>Lachninae</taxon>
        <taxon>Cinara</taxon>
    </lineage>
</organism>
<name>A0A5E4N5W9_9HEMI</name>
<dbReference type="FunFam" id="3.40.30.10:FF:000034">
    <property type="entry name" value="glutathione S-transferase 1"/>
    <property type="match status" value="1"/>
</dbReference>